<reference evidence="2" key="1">
    <citation type="submission" date="2022-07" db="EMBL/GenBank/DDBJ databases">
        <title>Tahibacter sp., a new gammaproteobacterium isolated from the silt sample collected at pig farm.</title>
        <authorList>
            <person name="Chen H."/>
        </authorList>
    </citation>
    <scope>NUCLEOTIDE SEQUENCE</scope>
    <source>
        <strain evidence="2">P2K</strain>
    </source>
</reference>
<evidence type="ECO:0000313" key="3">
    <source>
        <dbReference type="Proteomes" id="UP001165498"/>
    </source>
</evidence>
<feature type="transmembrane region" description="Helical" evidence="1">
    <location>
        <begin position="87"/>
        <end position="106"/>
    </location>
</feature>
<evidence type="ECO:0000313" key="2">
    <source>
        <dbReference type="EMBL" id="MCQ4163646.1"/>
    </source>
</evidence>
<keyword evidence="1" id="KW-0812">Transmembrane</keyword>
<evidence type="ECO:0000256" key="1">
    <source>
        <dbReference type="SAM" id="Phobius"/>
    </source>
</evidence>
<gene>
    <name evidence="2" type="ORF">NM961_02870</name>
</gene>
<dbReference type="RefSeq" id="WP_255911058.1">
    <property type="nucleotide sequence ID" value="NZ_JANFQO010000002.1"/>
</dbReference>
<comment type="caution">
    <text evidence="2">The sequence shown here is derived from an EMBL/GenBank/DDBJ whole genome shotgun (WGS) entry which is preliminary data.</text>
</comment>
<accession>A0ABT1QM87</accession>
<sequence length="159" mass="17684">MTILTVFSANRFLLLRRTVICVLAGLLIFYHCTVLYELYLGGGNYEGLYDRSLNGTPKSYEYIQSALRLLIVTSLILVACGIRSALWLMWTSIGTLVVTHYWAYFGDIPVAFVAGRHPLSYLKGFIFPTIITLMMLLPSRPARPGAALSQQSASISPTE</sequence>
<feature type="transmembrane region" description="Helical" evidence="1">
    <location>
        <begin position="20"/>
        <end position="42"/>
    </location>
</feature>
<protein>
    <submittedName>
        <fullName evidence="2">Uncharacterized protein</fullName>
    </submittedName>
</protein>
<organism evidence="2 3">
    <name type="scientific">Tahibacter harae</name>
    <dbReference type="NCBI Taxonomy" id="2963937"/>
    <lineage>
        <taxon>Bacteria</taxon>
        <taxon>Pseudomonadati</taxon>
        <taxon>Pseudomonadota</taxon>
        <taxon>Gammaproteobacteria</taxon>
        <taxon>Lysobacterales</taxon>
        <taxon>Rhodanobacteraceae</taxon>
        <taxon>Tahibacter</taxon>
    </lineage>
</organism>
<dbReference type="Proteomes" id="UP001165498">
    <property type="component" value="Unassembled WGS sequence"/>
</dbReference>
<keyword evidence="3" id="KW-1185">Reference proteome</keyword>
<keyword evidence="1" id="KW-0472">Membrane</keyword>
<proteinExistence type="predicted"/>
<name>A0ABT1QM87_9GAMM</name>
<feature type="transmembrane region" description="Helical" evidence="1">
    <location>
        <begin position="62"/>
        <end position="80"/>
    </location>
</feature>
<dbReference type="EMBL" id="JANFQO010000002">
    <property type="protein sequence ID" value="MCQ4163646.1"/>
    <property type="molecule type" value="Genomic_DNA"/>
</dbReference>
<feature type="transmembrane region" description="Helical" evidence="1">
    <location>
        <begin position="118"/>
        <end position="137"/>
    </location>
</feature>
<keyword evidence="1" id="KW-1133">Transmembrane helix</keyword>